<dbReference type="GO" id="GO:0016020">
    <property type="term" value="C:membrane"/>
    <property type="evidence" value="ECO:0007669"/>
    <property type="project" value="UniProtKB-SubCell"/>
</dbReference>
<reference evidence="16" key="1">
    <citation type="submission" date="2025-08" db="UniProtKB">
        <authorList>
            <consortium name="RefSeq"/>
        </authorList>
    </citation>
    <scope>IDENTIFICATION</scope>
    <source>
        <tissue evidence="16">Young leaves</tissue>
    </source>
</reference>
<dbReference type="GO" id="GO:0015297">
    <property type="term" value="F:antiporter activity"/>
    <property type="evidence" value="ECO:0007669"/>
    <property type="project" value="UniProtKB-KW"/>
</dbReference>
<dbReference type="GeneID" id="111493232"/>
<name>A0A6J1KD22_CUCMA</name>
<feature type="transmembrane region" description="Helical" evidence="12">
    <location>
        <begin position="172"/>
        <end position="191"/>
    </location>
</feature>
<keyword evidence="5 12" id="KW-0812">Transmembrane</keyword>
<dbReference type="GO" id="GO:0006885">
    <property type="term" value="P:regulation of pH"/>
    <property type="evidence" value="ECO:0007669"/>
    <property type="project" value="TreeGrafter"/>
</dbReference>
<dbReference type="InterPro" id="IPR050794">
    <property type="entry name" value="CPA2_transporter"/>
</dbReference>
<evidence type="ECO:0000256" key="3">
    <source>
        <dbReference type="ARBA" id="ARBA00022449"/>
    </source>
</evidence>
<feature type="transmembrane region" description="Helical" evidence="12">
    <location>
        <begin position="422"/>
        <end position="443"/>
    </location>
</feature>
<evidence type="ECO:0000256" key="7">
    <source>
        <dbReference type="ARBA" id="ARBA00022989"/>
    </source>
</evidence>
<feature type="transmembrane region" description="Helical" evidence="12">
    <location>
        <begin position="309"/>
        <end position="338"/>
    </location>
</feature>
<dbReference type="InterPro" id="IPR006153">
    <property type="entry name" value="Cation/H_exchanger_TM"/>
</dbReference>
<evidence type="ECO:0000259" key="13">
    <source>
        <dbReference type="Pfam" id="PF00999"/>
    </source>
</evidence>
<dbReference type="GO" id="GO:1902600">
    <property type="term" value="P:proton transmembrane transport"/>
    <property type="evidence" value="ECO:0007669"/>
    <property type="project" value="InterPro"/>
</dbReference>
<feature type="domain" description="Cation/H(+) antiporter central" evidence="14">
    <location>
        <begin position="530"/>
        <end position="647"/>
    </location>
</feature>
<dbReference type="InterPro" id="IPR038770">
    <property type="entry name" value="Na+/solute_symporter_sf"/>
</dbReference>
<dbReference type="InterPro" id="IPR057291">
    <property type="entry name" value="CHX17_2nd"/>
</dbReference>
<dbReference type="Proteomes" id="UP000504608">
    <property type="component" value="Unplaced"/>
</dbReference>
<dbReference type="GO" id="GO:0006813">
    <property type="term" value="P:potassium ion transport"/>
    <property type="evidence" value="ECO:0007669"/>
    <property type="project" value="UniProtKB-KW"/>
</dbReference>
<accession>A0A6J1KD22</accession>
<organism evidence="15 16">
    <name type="scientific">Cucurbita maxima</name>
    <name type="common">Pumpkin</name>
    <name type="synonym">Winter squash</name>
    <dbReference type="NCBI Taxonomy" id="3661"/>
    <lineage>
        <taxon>Eukaryota</taxon>
        <taxon>Viridiplantae</taxon>
        <taxon>Streptophyta</taxon>
        <taxon>Embryophyta</taxon>
        <taxon>Tracheophyta</taxon>
        <taxon>Spermatophyta</taxon>
        <taxon>Magnoliopsida</taxon>
        <taxon>eudicotyledons</taxon>
        <taxon>Gunneridae</taxon>
        <taxon>Pentapetalae</taxon>
        <taxon>rosids</taxon>
        <taxon>fabids</taxon>
        <taxon>Cucurbitales</taxon>
        <taxon>Cucurbitaceae</taxon>
        <taxon>Cucurbiteae</taxon>
        <taxon>Cucurbita</taxon>
    </lineage>
</organism>
<dbReference type="OrthoDB" id="1861329at2759"/>
<dbReference type="GO" id="GO:0012505">
    <property type="term" value="C:endomembrane system"/>
    <property type="evidence" value="ECO:0007669"/>
    <property type="project" value="TreeGrafter"/>
</dbReference>
<dbReference type="Pfam" id="PF00999">
    <property type="entry name" value="Na_H_Exchanger"/>
    <property type="match status" value="1"/>
</dbReference>
<evidence type="ECO:0000256" key="12">
    <source>
        <dbReference type="SAM" id="Phobius"/>
    </source>
</evidence>
<comment type="function">
    <text evidence="11">May operate as a cation/H(+) antiporter.</text>
</comment>
<evidence type="ECO:0000256" key="5">
    <source>
        <dbReference type="ARBA" id="ARBA00022692"/>
    </source>
</evidence>
<evidence type="ECO:0000256" key="2">
    <source>
        <dbReference type="ARBA" id="ARBA00022448"/>
    </source>
</evidence>
<feature type="transmembrane region" description="Helical" evidence="12">
    <location>
        <begin position="135"/>
        <end position="152"/>
    </location>
</feature>
<evidence type="ECO:0000256" key="8">
    <source>
        <dbReference type="ARBA" id="ARBA00023065"/>
    </source>
</evidence>
<dbReference type="Gene3D" id="3.40.50.12370">
    <property type="match status" value="1"/>
</dbReference>
<feature type="transmembrane region" description="Helical" evidence="12">
    <location>
        <begin position="203"/>
        <end position="225"/>
    </location>
</feature>
<feature type="domain" description="Cation/H+ exchanger transmembrane" evidence="13">
    <location>
        <begin position="86"/>
        <end position="467"/>
    </location>
</feature>
<gene>
    <name evidence="16" type="primary">LOC111493232</name>
</gene>
<dbReference type="KEGG" id="cmax:111493232"/>
<evidence type="ECO:0000313" key="16">
    <source>
        <dbReference type="RefSeq" id="XP_022998645.1"/>
    </source>
</evidence>
<proteinExistence type="inferred from homology"/>
<keyword evidence="2" id="KW-0813">Transport</keyword>
<evidence type="ECO:0000256" key="11">
    <source>
        <dbReference type="ARBA" id="ARBA00054890"/>
    </source>
</evidence>
<dbReference type="Pfam" id="PF23256">
    <property type="entry name" value="CHX17_2nd"/>
    <property type="match status" value="1"/>
</dbReference>
<feature type="transmembrane region" description="Helical" evidence="12">
    <location>
        <begin position="271"/>
        <end position="288"/>
    </location>
</feature>
<dbReference type="PANTHER" id="PTHR32468">
    <property type="entry name" value="CATION/H + ANTIPORTER"/>
    <property type="match status" value="1"/>
</dbReference>
<evidence type="ECO:0000256" key="10">
    <source>
        <dbReference type="ARBA" id="ARBA00038341"/>
    </source>
</evidence>
<evidence type="ECO:0000256" key="4">
    <source>
        <dbReference type="ARBA" id="ARBA00022538"/>
    </source>
</evidence>
<comment type="subcellular location">
    <subcellularLocation>
        <location evidence="1">Membrane</location>
        <topology evidence="1">Multi-pass membrane protein</topology>
    </subcellularLocation>
</comment>
<feature type="transmembrane region" description="Helical" evidence="12">
    <location>
        <begin position="455"/>
        <end position="475"/>
    </location>
</feature>
<keyword evidence="7 12" id="KW-1133">Transmembrane helix</keyword>
<dbReference type="PANTHER" id="PTHR32468:SF109">
    <property type="entry name" value="CATION_H(+) ANTIPORTER 24-RELATED"/>
    <property type="match status" value="1"/>
</dbReference>
<keyword evidence="4" id="KW-0633">Potassium transport</keyword>
<keyword evidence="15" id="KW-1185">Reference proteome</keyword>
<dbReference type="Gene3D" id="1.20.1530.20">
    <property type="match status" value="1"/>
</dbReference>
<keyword evidence="6" id="KW-0630">Potassium</keyword>
<dbReference type="FunFam" id="1.20.1530.20:FF:000022">
    <property type="entry name" value="Cation/H(+) antiporter 24"/>
    <property type="match status" value="1"/>
</dbReference>
<keyword evidence="3" id="KW-0050">Antiport</keyword>
<evidence type="ECO:0000256" key="9">
    <source>
        <dbReference type="ARBA" id="ARBA00023136"/>
    </source>
</evidence>
<feature type="transmembrane region" description="Helical" evidence="12">
    <location>
        <begin position="391"/>
        <end position="416"/>
    </location>
</feature>
<evidence type="ECO:0000259" key="14">
    <source>
        <dbReference type="Pfam" id="PF23256"/>
    </source>
</evidence>
<dbReference type="RefSeq" id="XP_022998645.1">
    <property type="nucleotide sequence ID" value="XM_023142877.1"/>
</dbReference>
<sequence>MVRFFHLPSRFAQYDNWRNFTALDLRHIQRLQVVGGLASFKDATPASPAAVPVACRLKHPRTPGIFYGANPLDDSFSALILDISFVILLIHIIHLLLRPFHQPKIVSQVLGGFIIGPSVLSHNKNFRHQMFPEDISFLLSNIGLIGFMYFLFISGVKTDLSLTKKSGKKEFFIASFSVIVPLILNITFALLIRKSMNKSLAKFSSIGAITSSLAITAFPVVHPILHELNLLSSEVGRMSMSVSIISDAVGINALVAFEAAIQGEVEWKSSIWYLVSLIVLVGFIVLCVRRIMRWVVRRTPEGQAVEQGFIVAILLAVLVMGFLTDLFGIAILNGPLWLGMAIPDGPPLGSTLVERSETIISELLLPFSFAFVGLCTDVFQMVNAGWSNLAPLFFLALAGHFFKFGSTLVASLYFQLPLRDSLAVSLIMCLRGQVEIVLLLHWIDKKIITIPEFTMMIIMTVAVTGMATPLISLLYDPTRPYMINKRRTIQHLPPGKELRVVLCIEGQENVAALVNLLDMSNPTMSSPFSIYALHLIELVGRAAPVFIDHKKCKIPSKYTASDSIHNALRIYEEARGELVKLHTYTAVAPKRSMNQDICELALIKKTNLIVLPFGRTSTRDSTVGLHPVNKSVLEHAPCSVGILVDKCNLHSPVVGQSFWNSAQQFAVLFLGGADAREALAYADRILGNQDVCVSVVRFLSHNSRGDNEFEKKLDDGMVTWFWVKNETNERVIYREVVVRNGAETIAAIQSMNDDSYDLVIVGRKRGVNPVLLEGLSNWSQDNELGIIGDYVSSEDFGAAASVLVVHQQVLRGQSHFSSGICEKFRFDFQ</sequence>
<feature type="transmembrane region" description="Helical" evidence="12">
    <location>
        <begin position="76"/>
        <end position="97"/>
    </location>
</feature>
<evidence type="ECO:0000313" key="15">
    <source>
        <dbReference type="Proteomes" id="UP000504608"/>
    </source>
</evidence>
<keyword evidence="9 12" id="KW-0472">Membrane</keyword>
<protein>
    <submittedName>
        <fullName evidence="16">Cation/H(+) antiporter 24</fullName>
    </submittedName>
</protein>
<keyword evidence="8" id="KW-0406">Ion transport</keyword>
<evidence type="ECO:0000256" key="6">
    <source>
        <dbReference type="ARBA" id="ARBA00022958"/>
    </source>
</evidence>
<comment type="similarity">
    <text evidence="10">Belongs to the monovalent cation:proton antiporter 2 (CPA2) transporter (TC 2.A.37) family. CHX (TC 2.A.37.4) subfamily.</text>
</comment>
<evidence type="ECO:0000256" key="1">
    <source>
        <dbReference type="ARBA" id="ARBA00004141"/>
    </source>
</evidence>
<dbReference type="AlphaFoldDB" id="A0A6J1KD22"/>